<feature type="binding site" evidence="13">
    <location>
        <position position="215"/>
    </location>
    <ligand>
        <name>Fe cation</name>
        <dbReference type="ChEBI" id="CHEBI:24875"/>
        <label>1</label>
    </ligand>
</feature>
<dbReference type="AlphaFoldDB" id="A9UVW8"/>
<evidence type="ECO:0000256" key="13">
    <source>
        <dbReference type="PIRSR" id="PIRSR607828-2"/>
    </source>
</evidence>
<evidence type="ECO:0000256" key="9">
    <source>
        <dbReference type="ARBA" id="ARBA00023004"/>
    </source>
</evidence>
<feature type="binding site" evidence="13">
    <location>
        <position position="189"/>
    </location>
    <ligand>
        <name>Fe cation</name>
        <dbReference type="ChEBI" id="CHEBI:24875"/>
        <label>1</label>
    </ligand>
</feature>
<dbReference type="EC" id="1.13.99.1" evidence="4 14"/>
<evidence type="ECO:0000256" key="14">
    <source>
        <dbReference type="RuleBase" id="RU367039"/>
    </source>
</evidence>
<evidence type="ECO:0000256" key="6">
    <source>
        <dbReference type="ARBA" id="ARBA00022490"/>
    </source>
</evidence>
<dbReference type="OMA" id="RYNTKYG"/>
<evidence type="ECO:0000256" key="2">
    <source>
        <dbReference type="ARBA" id="ARBA00005167"/>
    </source>
</evidence>
<dbReference type="InterPro" id="IPR007828">
    <property type="entry name" value="Inositol_oxygenase"/>
</dbReference>
<accession>A9UVW8</accession>
<evidence type="ECO:0000256" key="4">
    <source>
        <dbReference type="ARBA" id="ARBA00011919"/>
    </source>
</evidence>
<dbReference type="SUPFAM" id="SSF109604">
    <property type="entry name" value="HD-domain/PDEase-like"/>
    <property type="match status" value="1"/>
</dbReference>
<feature type="binding site" evidence="12">
    <location>
        <begin position="137"/>
        <end position="138"/>
    </location>
    <ligand>
        <name>substrate</name>
    </ligand>
</feature>
<dbReference type="RefSeq" id="XP_001744713.1">
    <property type="nucleotide sequence ID" value="XM_001744661.1"/>
</dbReference>
<evidence type="ECO:0000256" key="1">
    <source>
        <dbReference type="ARBA" id="ARBA00004496"/>
    </source>
</evidence>
<feature type="binding site" evidence="13">
    <location>
        <position position="248"/>
    </location>
    <ligand>
        <name>Fe cation</name>
        <dbReference type="ChEBI" id="CHEBI:24875"/>
        <label>1</label>
    </ligand>
</feature>
<evidence type="ECO:0000256" key="11">
    <source>
        <dbReference type="ARBA" id="ARBA00048271"/>
    </source>
</evidence>
<protein>
    <recommendedName>
        <fullName evidence="5 14">Inositol oxygenase</fullName>
        <ecNumber evidence="4 14">1.13.99.1</ecNumber>
    </recommendedName>
    <alternativeName>
        <fullName evidence="10 14">Myo-inositol oxygenase</fullName>
    </alternativeName>
</protein>
<comment type="similarity">
    <text evidence="3 14">Belongs to the myo-inositol oxygenase family.</text>
</comment>
<feature type="binding site" evidence="12">
    <location>
        <position position="25"/>
    </location>
    <ligand>
        <name>substrate</name>
    </ligand>
</feature>
<dbReference type="KEGG" id="mbr:MONBRDRAFT_21355"/>
<feature type="binding site" evidence="12">
    <location>
        <begin position="215"/>
        <end position="216"/>
    </location>
    <ligand>
        <name>substrate</name>
    </ligand>
</feature>
<dbReference type="GO" id="GO:0050113">
    <property type="term" value="F:inositol oxygenase activity"/>
    <property type="evidence" value="ECO:0000318"/>
    <property type="project" value="GO_Central"/>
</dbReference>
<dbReference type="GO" id="GO:0019310">
    <property type="term" value="P:inositol catabolic process"/>
    <property type="evidence" value="ECO:0000318"/>
    <property type="project" value="GO_Central"/>
</dbReference>
<comment type="pathway">
    <text evidence="2 14">Polyol metabolism; myo-inositol degradation into D-glucuronate; D-glucuronate from myo-inositol: step 1/1.</text>
</comment>
<comment type="subcellular location">
    <subcellularLocation>
        <location evidence="1 14">Cytoplasm</location>
    </subcellularLocation>
</comment>
<evidence type="ECO:0000256" key="12">
    <source>
        <dbReference type="PIRSR" id="PIRSR607828-1"/>
    </source>
</evidence>
<sequence length="280" mass="32414">MVEGPIECVDVSEFRPEEKEAAEFRNYVDSPRIAIVRETYRLMHENQSVEFVQGQRAKWCRFDHCEMTIMEALDELNKLIDDSDPDVDIPNIVHAFQTAERLRQHHPGKDWLHLTGLIHDLGKVMALWGEPQWAVVGDTYPVGCAADSSIVFAEQCAKGPDAQDQRYNTQLGMYERNCGLDNVLMSWGHDEYLYQVLKHNKCTIPDEGMAMIRFHSFYPWHTGNAYGHLTNSKDEAMLPWVREMNKFDLYSKDSCMPDIEALIPYYQGLIDKYCPGNLEW</sequence>
<keyword evidence="6 14" id="KW-0963">Cytoplasm</keyword>
<evidence type="ECO:0000256" key="7">
    <source>
        <dbReference type="ARBA" id="ARBA00022723"/>
    </source>
</evidence>
<feature type="binding site" evidence="12">
    <location>
        <position position="123"/>
    </location>
    <ligand>
        <name>substrate</name>
    </ligand>
</feature>
<dbReference type="UniPathway" id="UPA00111">
    <property type="reaction ID" value="UER00527"/>
</dbReference>
<keyword evidence="7 13" id="KW-0479">Metal-binding</keyword>
<feature type="binding site" evidence="13">
    <location>
        <position position="120"/>
    </location>
    <ligand>
        <name>Fe cation</name>
        <dbReference type="ChEBI" id="CHEBI:24875"/>
        <label>1</label>
    </ligand>
</feature>
<dbReference type="Pfam" id="PF05153">
    <property type="entry name" value="MIOX"/>
    <property type="match status" value="1"/>
</dbReference>
<evidence type="ECO:0000256" key="5">
    <source>
        <dbReference type="ARBA" id="ARBA00019269"/>
    </source>
</evidence>
<evidence type="ECO:0000256" key="10">
    <source>
        <dbReference type="ARBA" id="ARBA00029668"/>
    </source>
</evidence>
<evidence type="ECO:0000313" key="16">
    <source>
        <dbReference type="Proteomes" id="UP000001357"/>
    </source>
</evidence>
<comment type="catalytic activity">
    <reaction evidence="11 14">
        <text>myo-inositol + O2 = D-glucuronate + H2O + H(+)</text>
        <dbReference type="Rhea" id="RHEA:23696"/>
        <dbReference type="ChEBI" id="CHEBI:15377"/>
        <dbReference type="ChEBI" id="CHEBI:15378"/>
        <dbReference type="ChEBI" id="CHEBI:15379"/>
        <dbReference type="ChEBI" id="CHEBI:17268"/>
        <dbReference type="ChEBI" id="CHEBI:58720"/>
        <dbReference type="EC" id="1.13.99.1"/>
    </reaction>
</comment>
<organism evidence="15 16">
    <name type="scientific">Monosiga brevicollis</name>
    <name type="common">Choanoflagellate</name>
    <dbReference type="NCBI Taxonomy" id="81824"/>
    <lineage>
        <taxon>Eukaryota</taxon>
        <taxon>Choanoflagellata</taxon>
        <taxon>Craspedida</taxon>
        <taxon>Salpingoecidae</taxon>
        <taxon>Monosiga</taxon>
    </lineage>
</organism>
<reference evidence="15 16" key="1">
    <citation type="journal article" date="2008" name="Nature">
        <title>The genome of the choanoflagellate Monosiga brevicollis and the origin of metazoans.</title>
        <authorList>
            <consortium name="JGI Sequencing"/>
            <person name="King N."/>
            <person name="Westbrook M.J."/>
            <person name="Young S.L."/>
            <person name="Kuo A."/>
            <person name="Abedin M."/>
            <person name="Chapman J."/>
            <person name="Fairclough S."/>
            <person name="Hellsten U."/>
            <person name="Isogai Y."/>
            <person name="Letunic I."/>
            <person name="Marr M."/>
            <person name="Pincus D."/>
            <person name="Putnam N."/>
            <person name="Rokas A."/>
            <person name="Wright K.J."/>
            <person name="Zuzow R."/>
            <person name="Dirks W."/>
            <person name="Good M."/>
            <person name="Goodstein D."/>
            <person name="Lemons D."/>
            <person name="Li W."/>
            <person name="Lyons J.B."/>
            <person name="Morris A."/>
            <person name="Nichols S."/>
            <person name="Richter D.J."/>
            <person name="Salamov A."/>
            <person name="Bork P."/>
            <person name="Lim W.A."/>
            <person name="Manning G."/>
            <person name="Miller W.T."/>
            <person name="McGinnis W."/>
            <person name="Shapiro H."/>
            <person name="Tjian R."/>
            <person name="Grigoriev I.V."/>
            <person name="Rokhsar D."/>
        </authorList>
    </citation>
    <scope>NUCLEOTIDE SEQUENCE [LARGE SCALE GENOMIC DNA]</scope>
    <source>
        <strain evidence="16">MX1 / ATCC 50154</strain>
    </source>
</reference>
<dbReference type="PANTHER" id="PTHR12588:SF0">
    <property type="entry name" value="INOSITOL OXYGENASE"/>
    <property type="match status" value="1"/>
</dbReference>
<dbReference type="GeneID" id="5889699"/>
<dbReference type="Proteomes" id="UP000001357">
    <property type="component" value="Unassembled WGS sequence"/>
</dbReference>
<evidence type="ECO:0000313" key="15">
    <source>
        <dbReference type="EMBL" id="EDQ90662.1"/>
    </source>
</evidence>
<keyword evidence="9 13" id="KW-0408">Iron</keyword>
<evidence type="ECO:0000256" key="8">
    <source>
        <dbReference type="ARBA" id="ARBA00023002"/>
    </source>
</evidence>
<feature type="binding site" evidence="13">
    <location>
        <position position="119"/>
    </location>
    <ligand>
        <name>Fe cation</name>
        <dbReference type="ChEBI" id="CHEBI:24875"/>
        <label>1</label>
    </ligand>
</feature>
<dbReference type="EMBL" id="CH991547">
    <property type="protein sequence ID" value="EDQ90662.1"/>
    <property type="molecule type" value="Genomic_DNA"/>
</dbReference>
<gene>
    <name evidence="15" type="ORF">MONBRDRAFT_21355</name>
</gene>
<dbReference type="STRING" id="81824.A9UVW8"/>
<dbReference type="eggNOG" id="KOG1573">
    <property type="taxonomic scope" value="Eukaryota"/>
</dbReference>
<proteinExistence type="inferred from homology"/>
<dbReference type="GO" id="GO:0005737">
    <property type="term" value="C:cytoplasm"/>
    <property type="evidence" value="ECO:0007669"/>
    <property type="project" value="UniProtKB-SubCell"/>
</dbReference>
<dbReference type="GO" id="GO:0005506">
    <property type="term" value="F:iron ion binding"/>
    <property type="evidence" value="ECO:0007669"/>
    <property type="project" value="InterPro"/>
</dbReference>
<comment type="cofactor">
    <cofactor evidence="13 14">
        <name>Fe cation</name>
        <dbReference type="ChEBI" id="CHEBI:24875"/>
    </cofactor>
    <text evidence="13 14">Binds 2 iron ions per subunit.</text>
</comment>
<feature type="binding site" evidence="13">
    <location>
        <position position="94"/>
    </location>
    <ligand>
        <name>Fe cation</name>
        <dbReference type="ChEBI" id="CHEBI:24875"/>
        <label>1</label>
    </ligand>
</feature>
<feature type="binding site" evidence="12">
    <location>
        <begin position="81"/>
        <end position="83"/>
    </location>
    <ligand>
        <name>substrate</name>
    </ligand>
</feature>
<keyword evidence="16" id="KW-1185">Reference proteome</keyword>
<dbReference type="InParanoid" id="A9UVW8"/>
<keyword evidence="8 14" id="KW-0560">Oxidoreductase</keyword>
<evidence type="ECO:0000256" key="3">
    <source>
        <dbReference type="ARBA" id="ARBA00005286"/>
    </source>
</evidence>
<dbReference type="PANTHER" id="PTHR12588">
    <property type="entry name" value="MYOINOSITOL OXYGENASE"/>
    <property type="match status" value="1"/>
</dbReference>
<dbReference type="FunCoup" id="A9UVW8">
    <property type="interactions" value="180"/>
</dbReference>
<name>A9UVW8_MONBE</name>